<dbReference type="GO" id="GO:0016491">
    <property type="term" value="F:oxidoreductase activity"/>
    <property type="evidence" value="ECO:0007669"/>
    <property type="project" value="UniProtKB-KW"/>
</dbReference>
<evidence type="ECO:0000256" key="1">
    <source>
        <dbReference type="ARBA" id="ARBA00022630"/>
    </source>
</evidence>
<dbReference type="CDD" id="cd02803">
    <property type="entry name" value="OYE_like_FMN_family"/>
    <property type="match status" value="1"/>
</dbReference>
<dbReference type="PANTHER" id="PTHR43656:SF2">
    <property type="entry name" value="BINDING OXIDOREDUCTASE, PUTATIVE (AFU_ORTHOLOGUE AFUA_2G08260)-RELATED"/>
    <property type="match status" value="1"/>
</dbReference>
<evidence type="ECO:0000259" key="3">
    <source>
        <dbReference type="Pfam" id="PF00724"/>
    </source>
</evidence>
<evidence type="ECO:0000256" key="2">
    <source>
        <dbReference type="ARBA" id="ARBA00023002"/>
    </source>
</evidence>
<proteinExistence type="predicted"/>
<dbReference type="InterPro" id="IPR051799">
    <property type="entry name" value="NADH_flavin_oxidoreductase"/>
</dbReference>
<dbReference type="GO" id="GO:0010181">
    <property type="term" value="F:FMN binding"/>
    <property type="evidence" value="ECO:0007669"/>
    <property type="project" value="InterPro"/>
</dbReference>
<dbReference type="SUPFAM" id="SSF51395">
    <property type="entry name" value="FMN-linked oxidoreductases"/>
    <property type="match status" value="1"/>
</dbReference>
<organism evidence="4">
    <name type="scientific">marine sediment metagenome</name>
    <dbReference type="NCBI Taxonomy" id="412755"/>
    <lineage>
        <taxon>unclassified sequences</taxon>
        <taxon>metagenomes</taxon>
        <taxon>ecological metagenomes</taxon>
    </lineage>
</organism>
<sequence length="366" mass="41147">KLEIKNRFVRSATYEGLAGEDGEITDKLINFYKTLSEGGTGLIITSYAFIQQSGRANNKQIGVYKDDFIPGLQRLTKVIHKHGEGCKVALQLVHAGRQSFHVKETTAPSAILEKFSNKMPREMTIDEIEESIESFAQAARRAKGAGFDGVQLHGAHGYLISEFLSPYTNRRTDQYGGNTENRLRFVKQIYKRSRELVGVDFPILIKINCDDFLEGGITLEESKKITKMLSEIGYDAIEISSCMWETVKRKKEEIGWKPTFIPESRMSVGKINKPAYHLPYAKEIKKNIDIPLILVGGVNSIDLVEDILNKGDADFVSFSRPLIREPDLPNRWMKGIGSSTVDCDYCNSCLMTLAKSSLFCPKKEES</sequence>
<dbReference type="InterPro" id="IPR001155">
    <property type="entry name" value="OxRdtase_FMN_N"/>
</dbReference>
<dbReference type="Pfam" id="PF00724">
    <property type="entry name" value="Oxidored_FMN"/>
    <property type="match status" value="1"/>
</dbReference>
<keyword evidence="2" id="KW-0560">Oxidoreductase</keyword>
<reference evidence="4" key="1">
    <citation type="journal article" date="2015" name="Nature">
        <title>Complex archaea that bridge the gap between prokaryotes and eukaryotes.</title>
        <authorList>
            <person name="Spang A."/>
            <person name="Saw J.H."/>
            <person name="Jorgensen S.L."/>
            <person name="Zaremba-Niedzwiedzka K."/>
            <person name="Martijn J."/>
            <person name="Lind A.E."/>
            <person name="van Eijk R."/>
            <person name="Schleper C."/>
            <person name="Guy L."/>
            <person name="Ettema T.J."/>
        </authorList>
    </citation>
    <scope>NUCLEOTIDE SEQUENCE</scope>
</reference>
<accession>A0A0F9NZK3</accession>
<feature type="domain" description="NADH:flavin oxidoreductase/NADH oxidase N-terminal" evidence="3">
    <location>
        <begin position="3"/>
        <end position="336"/>
    </location>
</feature>
<evidence type="ECO:0000313" key="4">
    <source>
        <dbReference type="EMBL" id="KKN17567.1"/>
    </source>
</evidence>
<dbReference type="InterPro" id="IPR013785">
    <property type="entry name" value="Aldolase_TIM"/>
</dbReference>
<protein>
    <recommendedName>
        <fullName evidence="3">NADH:flavin oxidoreductase/NADH oxidase N-terminal domain-containing protein</fullName>
    </recommendedName>
</protein>
<feature type="non-terminal residue" evidence="4">
    <location>
        <position position="1"/>
    </location>
</feature>
<dbReference type="Gene3D" id="3.20.20.70">
    <property type="entry name" value="Aldolase class I"/>
    <property type="match status" value="1"/>
</dbReference>
<name>A0A0F9NZK3_9ZZZZ</name>
<comment type="caution">
    <text evidence="4">The sequence shown here is derived from an EMBL/GenBank/DDBJ whole genome shotgun (WGS) entry which is preliminary data.</text>
</comment>
<dbReference type="EMBL" id="LAZR01003508">
    <property type="protein sequence ID" value="KKN17567.1"/>
    <property type="molecule type" value="Genomic_DNA"/>
</dbReference>
<dbReference type="PANTHER" id="PTHR43656">
    <property type="entry name" value="BINDING OXIDOREDUCTASE, PUTATIVE (AFU_ORTHOLOGUE AFUA_2G08260)-RELATED"/>
    <property type="match status" value="1"/>
</dbReference>
<gene>
    <name evidence="4" type="ORF">LCGC14_0964630</name>
</gene>
<keyword evidence="1" id="KW-0285">Flavoprotein</keyword>
<dbReference type="AlphaFoldDB" id="A0A0F9NZK3"/>